<keyword evidence="6" id="KW-0812">Transmembrane</keyword>
<dbReference type="Pfam" id="PF22588">
    <property type="entry name" value="dCache_1_like"/>
    <property type="match status" value="1"/>
</dbReference>
<dbReference type="GO" id="GO:0005886">
    <property type="term" value="C:plasma membrane"/>
    <property type="evidence" value="ECO:0007669"/>
    <property type="project" value="TreeGrafter"/>
</dbReference>
<organism evidence="8">
    <name type="scientific">Siccibacter turicensis</name>
    <dbReference type="NCBI Taxonomy" id="357233"/>
    <lineage>
        <taxon>Bacteria</taxon>
        <taxon>Pseudomonadati</taxon>
        <taxon>Pseudomonadota</taxon>
        <taxon>Gammaproteobacteria</taxon>
        <taxon>Enterobacterales</taxon>
        <taxon>Enterobacteriaceae</taxon>
        <taxon>Siccibacter</taxon>
    </lineage>
</organism>
<evidence type="ECO:0000256" key="5">
    <source>
        <dbReference type="ARBA" id="ARBA00034247"/>
    </source>
</evidence>
<keyword evidence="4" id="KW-0342">GTP-binding</keyword>
<dbReference type="SUPFAM" id="SSF55073">
    <property type="entry name" value="Nucleotide cyclase"/>
    <property type="match status" value="1"/>
</dbReference>
<dbReference type="CDD" id="cd12915">
    <property type="entry name" value="PDC2_DGC_like"/>
    <property type="match status" value="1"/>
</dbReference>
<feature type="transmembrane region" description="Helical" evidence="6">
    <location>
        <begin position="350"/>
        <end position="368"/>
    </location>
</feature>
<dbReference type="Gene3D" id="3.30.70.270">
    <property type="match status" value="1"/>
</dbReference>
<dbReference type="CDD" id="cd01949">
    <property type="entry name" value="GGDEF"/>
    <property type="match status" value="1"/>
</dbReference>
<dbReference type="InterPro" id="IPR000160">
    <property type="entry name" value="GGDEF_dom"/>
</dbReference>
<evidence type="ECO:0000259" key="7">
    <source>
        <dbReference type="PROSITE" id="PS50887"/>
    </source>
</evidence>
<dbReference type="AlphaFoldDB" id="C7C523"/>
<dbReference type="InterPro" id="IPR054327">
    <property type="entry name" value="His-kinase-like_sensor"/>
</dbReference>
<dbReference type="InterPro" id="IPR050469">
    <property type="entry name" value="Diguanylate_Cyclase"/>
</dbReference>
<dbReference type="InterPro" id="IPR029787">
    <property type="entry name" value="Nucleotide_cyclase"/>
</dbReference>
<keyword evidence="4" id="KW-0547">Nucleotide-binding</keyword>
<dbReference type="InterPro" id="IPR029151">
    <property type="entry name" value="Sensor-like_sf"/>
</dbReference>
<dbReference type="GO" id="GO:0052621">
    <property type="term" value="F:diguanylate cyclase activity"/>
    <property type="evidence" value="ECO:0007669"/>
    <property type="project" value="UniProtKB-EC"/>
</dbReference>
<dbReference type="GO" id="GO:0043709">
    <property type="term" value="P:cell adhesion involved in single-species biofilm formation"/>
    <property type="evidence" value="ECO:0007669"/>
    <property type="project" value="TreeGrafter"/>
</dbReference>
<dbReference type="CDD" id="cd12914">
    <property type="entry name" value="PDC1_DGC_like"/>
    <property type="match status" value="1"/>
</dbReference>
<dbReference type="SUPFAM" id="SSF103190">
    <property type="entry name" value="Sensory domain-like"/>
    <property type="match status" value="1"/>
</dbReference>
<dbReference type="PANTHER" id="PTHR45138:SF9">
    <property type="entry name" value="DIGUANYLATE CYCLASE DGCM-RELATED"/>
    <property type="match status" value="1"/>
</dbReference>
<dbReference type="FunFam" id="3.30.70.270:FF:000001">
    <property type="entry name" value="Diguanylate cyclase domain protein"/>
    <property type="match status" value="1"/>
</dbReference>
<feature type="domain" description="GGDEF" evidence="7">
    <location>
        <begin position="429"/>
        <end position="568"/>
    </location>
</feature>
<sequence length="568" mass="63607">MIFVTFDVKFTGKKPSDRVNRRRLHRAGTQESCRIASLCYAYVRLNPGEIVLPLTKQISGALALNSSLGRTIALFILVLLFAGILTSAWTLDRSWERTVEDTKRNAVNLSISQARQAEDTFLQIELALTDIRRTLANEDTNAIDAEKYHRLLVELRDKLPQLHGLFIYDAQGNWKATSYDHPPSRNNNADREYFRYHRQNGHNGIHIGHVIRSRTTNDLIIPVSLRLNDAAGGFNGVLLATVTIDYFRHFYNYFELEGRDLLAMMNLDGTVIYVRPFPDSVINRNLSQSPLFTRELTQKDHGSATWTSAVDNVDRIFGFARLQRYPLVVAAGYDKPALWSNWLHDSLPEIVLSIMFSFGVLVIGGVVFRQVRLNVKNQVELATLRDELTSINHTLQTMALVDGLTGLANRRQFELTLTTQLRHAERNGTPLSLIMVDVDFFKNYNDTYGHVAGDECLRRVGEALNRIAIPDGALIARYGGEEFAMILPDTDAGAALAFAHQAVENVRALRIPHSATQLARQIVTISAGCFTLTQGVTEQDGLRLKQGADNALYQAKTAGKDRALLAEG</sequence>
<dbReference type="EC" id="2.7.7.65" evidence="3"/>
<dbReference type="NCBIfam" id="TIGR00254">
    <property type="entry name" value="GGDEF"/>
    <property type="match status" value="1"/>
</dbReference>
<feature type="transmembrane region" description="Helical" evidence="6">
    <location>
        <begin position="72"/>
        <end position="91"/>
    </location>
</feature>
<reference evidence="8" key="1">
    <citation type="submission" date="2009-07" db="EMBL/GenBank/DDBJ databases">
        <title>Pigment operon comparison of three Enterobacter species.</title>
        <authorList>
            <person name="Lehner A."/>
            <person name="Tischler P."/>
            <person name="Rattei T."/>
            <person name="Stephan R."/>
        </authorList>
    </citation>
    <scope>NUCLEOTIDE SEQUENCE</scope>
    <source>
        <strain evidence="8">LMG 23730T</strain>
    </source>
</reference>
<proteinExistence type="predicted"/>
<name>C7C523_9ENTR</name>
<accession>C7C523</accession>
<evidence type="ECO:0000256" key="6">
    <source>
        <dbReference type="SAM" id="Phobius"/>
    </source>
</evidence>
<evidence type="ECO:0000256" key="4">
    <source>
        <dbReference type="ARBA" id="ARBA00023134"/>
    </source>
</evidence>
<dbReference type="SMART" id="SM00267">
    <property type="entry name" value="GGDEF"/>
    <property type="match status" value="1"/>
</dbReference>
<dbReference type="InterPro" id="IPR043128">
    <property type="entry name" value="Rev_trsase/Diguanyl_cyclase"/>
</dbReference>
<evidence type="ECO:0000256" key="3">
    <source>
        <dbReference type="ARBA" id="ARBA00012528"/>
    </source>
</evidence>
<comment type="pathway">
    <text evidence="2">Purine metabolism; 3',5'-cyclic di-GMP biosynthesis.</text>
</comment>
<dbReference type="PANTHER" id="PTHR45138">
    <property type="entry name" value="REGULATORY COMPONENTS OF SENSORY TRANSDUCTION SYSTEM"/>
    <property type="match status" value="1"/>
</dbReference>
<comment type="cofactor">
    <cofactor evidence="1">
        <name>Mg(2+)</name>
        <dbReference type="ChEBI" id="CHEBI:18420"/>
    </cofactor>
</comment>
<evidence type="ECO:0000256" key="1">
    <source>
        <dbReference type="ARBA" id="ARBA00001946"/>
    </source>
</evidence>
<dbReference type="PROSITE" id="PS50887">
    <property type="entry name" value="GGDEF"/>
    <property type="match status" value="1"/>
</dbReference>
<evidence type="ECO:0000313" key="8">
    <source>
        <dbReference type="EMBL" id="CAZ90483.1"/>
    </source>
</evidence>
<dbReference type="Gene3D" id="3.30.450.20">
    <property type="entry name" value="PAS domain"/>
    <property type="match status" value="2"/>
</dbReference>
<dbReference type="Pfam" id="PF00990">
    <property type="entry name" value="GGDEF"/>
    <property type="match status" value="1"/>
</dbReference>
<comment type="catalytic activity">
    <reaction evidence="5">
        <text>2 GTP = 3',3'-c-di-GMP + 2 diphosphate</text>
        <dbReference type="Rhea" id="RHEA:24898"/>
        <dbReference type="ChEBI" id="CHEBI:33019"/>
        <dbReference type="ChEBI" id="CHEBI:37565"/>
        <dbReference type="ChEBI" id="CHEBI:58805"/>
        <dbReference type="EC" id="2.7.7.65"/>
    </reaction>
</comment>
<dbReference type="EMBL" id="FN430672">
    <property type="protein sequence ID" value="CAZ90483.1"/>
    <property type="molecule type" value="Genomic_DNA"/>
</dbReference>
<protein>
    <recommendedName>
        <fullName evidence="3">diguanylate cyclase</fullName>
        <ecNumber evidence="3">2.7.7.65</ecNumber>
    </recommendedName>
</protein>
<dbReference type="GO" id="GO:1902201">
    <property type="term" value="P:negative regulation of bacterial-type flagellum-dependent cell motility"/>
    <property type="evidence" value="ECO:0007669"/>
    <property type="project" value="TreeGrafter"/>
</dbReference>
<dbReference type="GO" id="GO:0005525">
    <property type="term" value="F:GTP binding"/>
    <property type="evidence" value="ECO:0007669"/>
    <property type="project" value="UniProtKB-KW"/>
</dbReference>
<keyword evidence="6" id="KW-1133">Transmembrane helix</keyword>
<evidence type="ECO:0000256" key="2">
    <source>
        <dbReference type="ARBA" id="ARBA00004665"/>
    </source>
</evidence>
<keyword evidence="6" id="KW-0472">Membrane</keyword>